<proteinExistence type="predicted"/>
<dbReference type="RefSeq" id="WP_157349034.1">
    <property type="nucleotide sequence ID" value="NZ_AP024198.1"/>
</dbReference>
<dbReference type="Proteomes" id="UP000738270">
    <property type="component" value="Unassembled WGS sequence"/>
</dbReference>
<evidence type="ECO:0000256" key="1">
    <source>
        <dbReference type="SAM" id="MobiDB-lite"/>
    </source>
</evidence>
<organism evidence="2 3">
    <name type="scientific">Rhodococcus hoagii</name>
    <name type="common">Corynebacterium equii</name>
    <dbReference type="NCBI Taxonomy" id="43767"/>
    <lineage>
        <taxon>Bacteria</taxon>
        <taxon>Bacillati</taxon>
        <taxon>Actinomycetota</taxon>
        <taxon>Actinomycetes</taxon>
        <taxon>Mycobacteriales</taxon>
        <taxon>Nocardiaceae</taxon>
        <taxon>Prescottella</taxon>
    </lineage>
</organism>
<feature type="region of interest" description="Disordered" evidence="1">
    <location>
        <begin position="31"/>
        <end position="50"/>
    </location>
</feature>
<evidence type="ECO:0000313" key="3">
    <source>
        <dbReference type="Proteomes" id="UP000738270"/>
    </source>
</evidence>
<gene>
    <name evidence="2" type="ORF">GS453_24445</name>
</gene>
<name>A0AAP2F8W8_RHOHA</name>
<reference evidence="2" key="1">
    <citation type="submission" date="2019-11" db="EMBL/GenBank/DDBJ databases">
        <title>Spread of Macrolides and rifampicin resistant Rhodococcus equi in clinical isolates in the USA.</title>
        <authorList>
            <person name="Alvarez-Narvaez S."/>
            <person name="Huber L."/>
            <person name="Cohen N.D."/>
            <person name="Slovis N."/>
            <person name="Greiter M."/>
            <person name="Giguere S."/>
            <person name="Hart K."/>
        </authorList>
    </citation>
    <scope>NUCLEOTIDE SEQUENCE</scope>
    <source>
        <strain evidence="2">Lh_38</strain>
    </source>
</reference>
<dbReference type="AlphaFoldDB" id="A0AAP2F8W8"/>
<evidence type="ECO:0000313" key="2">
    <source>
        <dbReference type="EMBL" id="MBM4629814.1"/>
    </source>
</evidence>
<dbReference type="EMBL" id="WUXD01000074">
    <property type="protein sequence ID" value="MBM4629814.1"/>
    <property type="molecule type" value="Genomic_DNA"/>
</dbReference>
<comment type="caution">
    <text evidence="2">The sequence shown here is derived from an EMBL/GenBank/DDBJ whole genome shotgun (WGS) entry which is preliminary data.</text>
</comment>
<accession>A0AAP2F8W8</accession>
<protein>
    <submittedName>
        <fullName evidence="2">Uncharacterized protein</fullName>
    </submittedName>
</protein>
<sequence>MSVHSFSGRADFIKPTSKSLQVRKDEPIDFVNISHNPTMDADNDAAQVKK</sequence>